<dbReference type="AlphaFoldDB" id="A0A7S4MIG0"/>
<feature type="compositionally biased region" description="Polar residues" evidence="1">
    <location>
        <begin position="354"/>
        <end position="369"/>
    </location>
</feature>
<feature type="compositionally biased region" description="Basic and acidic residues" evidence="1">
    <location>
        <begin position="994"/>
        <end position="1008"/>
    </location>
</feature>
<feature type="region of interest" description="Disordered" evidence="1">
    <location>
        <begin position="188"/>
        <end position="222"/>
    </location>
</feature>
<feature type="compositionally biased region" description="Polar residues" evidence="1">
    <location>
        <begin position="1114"/>
        <end position="1136"/>
    </location>
</feature>
<feature type="region of interest" description="Disordered" evidence="1">
    <location>
        <begin position="351"/>
        <end position="373"/>
    </location>
</feature>
<name>A0A7S4MIG0_9STRA</name>
<feature type="compositionally biased region" description="Basic and acidic residues" evidence="1">
    <location>
        <begin position="669"/>
        <end position="686"/>
    </location>
</feature>
<proteinExistence type="predicted"/>
<reference evidence="2" key="1">
    <citation type="submission" date="2021-01" db="EMBL/GenBank/DDBJ databases">
        <authorList>
            <person name="Corre E."/>
            <person name="Pelletier E."/>
            <person name="Niang G."/>
            <person name="Scheremetjew M."/>
            <person name="Finn R."/>
            <person name="Kale V."/>
            <person name="Holt S."/>
            <person name="Cochrane G."/>
            <person name="Meng A."/>
            <person name="Brown T."/>
            <person name="Cohen L."/>
        </authorList>
    </citation>
    <scope>NUCLEOTIDE SEQUENCE</scope>
    <source>
        <strain evidence="2">Isolate 1302-5</strain>
    </source>
</reference>
<feature type="compositionally biased region" description="Polar residues" evidence="1">
    <location>
        <begin position="76"/>
        <end position="95"/>
    </location>
</feature>
<protein>
    <submittedName>
        <fullName evidence="2">Uncharacterized protein</fullName>
    </submittedName>
</protein>
<feature type="compositionally biased region" description="Polar residues" evidence="1">
    <location>
        <begin position="1156"/>
        <end position="1169"/>
    </location>
</feature>
<feature type="region of interest" description="Disordered" evidence="1">
    <location>
        <begin position="1"/>
        <end position="98"/>
    </location>
</feature>
<accession>A0A7S4MIG0</accession>
<evidence type="ECO:0000256" key="1">
    <source>
        <dbReference type="SAM" id="MobiDB-lite"/>
    </source>
</evidence>
<evidence type="ECO:0000313" key="2">
    <source>
        <dbReference type="EMBL" id="CAE2224602.1"/>
    </source>
</evidence>
<feature type="compositionally biased region" description="Basic and acidic residues" evidence="1">
    <location>
        <begin position="445"/>
        <end position="458"/>
    </location>
</feature>
<feature type="region of interest" description="Disordered" evidence="1">
    <location>
        <begin position="1087"/>
        <end position="1173"/>
    </location>
</feature>
<feature type="region of interest" description="Disordered" evidence="1">
    <location>
        <begin position="822"/>
        <end position="845"/>
    </location>
</feature>
<feature type="compositionally biased region" description="Basic residues" evidence="1">
    <location>
        <begin position="209"/>
        <end position="222"/>
    </location>
</feature>
<feature type="compositionally biased region" description="Basic and acidic residues" evidence="1">
    <location>
        <begin position="467"/>
        <end position="488"/>
    </location>
</feature>
<feature type="region of interest" description="Disordered" evidence="1">
    <location>
        <begin position="1048"/>
        <end position="1072"/>
    </location>
</feature>
<feature type="compositionally biased region" description="Polar residues" evidence="1">
    <location>
        <begin position="193"/>
        <end position="206"/>
    </location>
</feature>
<feature type="region of interest" description="Disordered" evidence="1">
    <location>
        <begin position="445"/>
        <end position="493"/>
    </location>
</feature>
<sequence>MDERVESFTVLPSTRRGPLADLSPGRNVNSDDHKLKRSTPFQHGSRTLRPKPMYGDGSFVKTDDNYVEPTSRGAAKSSTCYDDNENDASTSSGSSPWVIRENFLPTSQKHRNDRHLNKGRNRSIRASPFEPVVSDRNMPTGRISPLPSSEYDAWVAQRMENRRPVSLHNEGNESSVIGNTANRLSTLIDEESQLSNGRTTQLSSTAKEGRRKGDKKIGKKRNTLLTRYLKSEASRTQSRMDVLKLIEQNRKLRVEVLALKAALHFERRTKKMLIAQSRATTRKDRCLGPGKVEPAFMSVHSNVAFVPVENSEPLPTKLDETYVDSVLESSNYMCHQTPMVTAATKVISGARMDSGSQEGQNDALSVHTSSQREEEAMDCKDAKAAFKTKDTSSIVAAHGEQGGFSFEVGGFVNVVDCDRDIADTNAGADKAYSEDEAHEVERAIEANSPHLDERRQGDHTASSSAPDDIKKADKGASHATKVETKQESHTPTTGSLAIACVSSTCEGTEVQEIFSILSEGQINSSLSSAHDNLRQAPAGTGYAEASCEAVTNGKRDVKCYVQSFHGSSADFHFDGTREVIKIKKPDHKTCSVFHVADCENEKGIELLKNEKPNYGVVCPEVNPKQKEELCSKSSNHITDRVTEGPFADIEKKPSHIDAPGKRNQTAECRTTDDVKKQNKRVPHEHLVSQGSTAKRCLESERQDISVSSKEQSDCPLLSMHAGLLLAPVGCKIGEICNESSAGHSGVSKNCTKEKQPHKGAACDGDKCFKQLEDEKLDSMNGCCGVTIGSIIESETKPQQVDAQKESQTVECCAYEVFRQQDAEMSEKASQPEDPQSPTGVAPSRCPVAETSNITFNRNDGCSDDLFERSFPPLSPVVPQSGDTAKTDMVLNQSFDSPLVNNIIPAEAVPLCVSQSNGTKTSLPGGSANCFNGLAHTESEIEPEQTRTFKVDKEAITCRRRGHGPDHSTEWDLSGEGSNMFAALSSSGKMQVEHIDDKKSSSAAEKEDVPLSPCTGQENAGKFGHSSESDVVKILPECPILSQDTIYLEPDGSSGKVGQPLQHDTLSPPSGVEEEDYRHLQGEYLNATHEKQSKNSCSELANDPSRCSIERKPGTSPNMRVTRSRLRQGQNQSTLHQTPMYRGLDGHTGKKRRGDQQSRSFVTFDSTISSPGDMVNADIRISMGGVSLGNNASREELVSAKTDSPKATSSVTGGSSKSIGESPKLRRSSRHKKNENLYSSFQAPSLKRSKRLRKK</sequence>
<feature type="region of interest" description="Disordered" evidence="1">
    <location>
        <begin position="1193"/>
        <end position="1254"/>
    </location>
</feature>
<gene>
    <name evidence="2" type="ORF">OAUR00152_LOCUS9723</name>
</gene>
<feature type="region of interest" description="Disordered" evidence="1">
    <location>
        <begin position="994"/>
        <end position="1024"/>
    </location>
</feature>
<dbReference type="EMBL" id="HBKQ01014173">
    <property type="protein sequence ID" value="CAE2224602.1"/>
    <property type="molecule type" value="Transcribed_RNA"/>
</dbReference>
<organism evidence="2">
    <name type="scientific">Odontella aurita</name>
    <dbReference type="NCBI Taxonomy" id="265563"/>
    <lineage>
        <taxon>Eukaryota</taxon>
        <taxon>Sar</taxon>
        <taxon>Stramenopiles</taxon>
        <taxon>Ochrophyta</taxon>
        <taxon>Bacillariophyta</taxon>
        <taxon>Mediophyceae</taxon>
        <taxon>Biddulphiophycidae</taxon>
        <taxon>Eupodiscales</taxon>
        <taxon>Odontellaceae</taxon>
        <taxon>Odontella</taxon>
    </lineage>
</organism>
<feature type="region of interest" description="Disordered" evidence="1">
    <location>
        <begin position="652"/>
        <end position="692"/>
    </location>
</feature>
<feature type="compositionally biased region" description="Polar residues" evidence="1">
    <location>
        <begin position="1200"/>
        <end position="1218"/>
    </location>
</feature>